<sequence>MQMQKGLHKLEWYHTSLGWGMMLLFLSPIWLFLLVPMTTMTLHEVPFTLFVQLPKIAYVLYTIGYLLFACACISQFLFRGSTKGKLVGCAILVVSILCIADGTQRYSRVGLDSIIVRDSLWSQKHVYDWKDLEEVVYHHTDKDRSYSNYEFRFRDGNVATVADSVIVQGWRNIIQRKMDENGVAYRKGITPAFNGLSNS</sequence>
<reference evidence="2 3" key="1">
    <citation type="submission" date="2020-08" db="EMBL/GenBank/DDBJ databases">
        <title>A Genomic Blueprint of the Chicken Gut Microbiome.</title>
        <authorList>
            <person name="Gilroy R."/>
            <person name="Ravi A."/>
            <person name="Getino M."/>
            <person name="Pursley I."/>
            <person name="Horton D.L."/>
            <person name="Alikhan N.-F."/>
            <person name="Baker D."/>
            <person name="Gharbi K."/>
            <person name="Hall N."/>
            <person name="Watson M."/>
            <person name="Adriaenssens E.M."/>
            <person name="Foster-Nyarko E."/>
            <person name="Jarju S."/>
            <person name="Secka A."/>
            <person name="Antonio M."/>
            <person name="Oren A."/>
            <person name="Chaudhuri R."/>
            <person name="La Ragione R.M."/>
            <person name="Hildebrand F."/>
            <person name="Pallen M.J."/>
        </authorList>
    </citation>
    <scope>NUCLEOTIDE SEQUENCE [LARGE SCALE GENOMIC DNA]</scope>
    <source>
        <strain evidence="2 3">Sa2YVA2</strain>
    </source>
</reference>
<organism evidence="2 3">
    <name type="scientific">Sporosarcina quadrami</name>
    <dbReference type="NCBI Taxonomy" id="2762234"/>
    <lineage>
        <taxon>Bacteria</taxon>
        <taxon>Bacillati</taxon>
        <taxon>Bacillota</taxon>
        <taxon>Bacilli</taxon>
        <taxon>Bacillales</taxon>
        <taxon>Caryophanaceae</taxon>
        <taxon>Sporosarcina</taxon>
    </lineage>
</organism>
<evidence type="ECO:0000313" key="2">
    <source>
        <dbReference type="EMBL" id="MBD7983979.1"/>
    </source>
</evidence>
<keyword evidence="3" id="KW-1185">Reference proteome</keyword>
<keyword evidence="1" id="KW-0812">Transmembrane</keyword>
<comment type="caution">
    <text evidence="2">The sequence shown here is derived from an EMBL/GenBank/DDBJ whole genome shotgun (WGS) entry which is preliminary data.</text>
</comment>
<dbReference type="EMBL" id="JACSQN010000004">
    <property type="protein sequence ID" value="MBD7983979.1"/>
    <property type="molecule type" value="Genomic_DNA"/>
</dbReference>
<protein>
    <submittedName>
        <fullName evidence="2">Uncharacterized protein</fullName>
    </submittedName>
</protein>
<feature type="transmembrane region" description="Helical" evidence="1">
    <location>
        <begin position="56"/>
        <end position="78"/>
    </location>
</feature>
<gene>
    <name evidence="2" type="ORF">H9649_05265</name>
</gene>
<dbReference type="RefSeq" id="WP_191693683.1">
    <property type="nucleotide sequence ID" value="NZ_JACSQN010000004.1"/>
</dbReference>
<evidence type="ECO:0000313" key="3">
    <source>
        <dbReference type="Proteomes" id="UP000626786"/>
    </source>
</evidence>
<keyword evidence="1" id="KW-1133">Transmembrane helix</keyword>
<keyword evidence="1" id="KW-0472">Membrane</keyword>
<proteinExistence type="predicted"/>
<feature type="transmembrane region" description="Helical" evidence="1">
    <location>
        <begin position="12"/>
        <end position="36"/>
    </location>
</feature>
<accession>A0ABR8U7H2</accession>
<dbReference type="Proteomes" id="UP000626786">
    <property type="component" value="Unassembled WGS sequence"/>
</dbReference>
<evidence type="ECO:0000256" key="1">
    <source>
        <dbReference type="SAM" id="Phobius"/>
    </source>
</evidence>
<name>A0ABR8U7H2_9BACL</name>